<proteinExistence type="predicted"/>
<dbReference type="SUPFAM" id="SSF55961">
    <property type="entry name" value="Bet v1-like"/>
    <property type="match status" value="1"/>
</dbReference>
<dbReference type="EMBL" id="JACHMY010000001">
    <property type="protein sequence ID" value="MBB5837183.1"/>
    <property type="molecule type" value="Genomic_DNA"/>
</dbReference>
<evidence type="ECO:0000313" key="2">
    <source>
        <dbReference type="Proteomes" id="UP000549971"/>
    </source>
</evidence>
<sequence length="152" mass="17698">MIKVQVQEVIRAGPDDILDLVMDIEQYAQQVDDKIRPVLWVRREQNRVEFACRPRIAGLRQPKVVQFVELTPGRRIDIGLLPKPLNRLAHAVARFEASFECEPSAGGTLVTRTLQFTFSRVARPFVEPLFRRRLEREVVEEIQRAKRYLESC</sequence>
<comment type="caution">
    <text evidence="1">The sequence shown here is derived from an EMBL/GenBank/DDBJ whole genome shotgun (WGS) entry which is preliminary data.</text>
</comment>
<evidence type="ECO:0000313" key="1">
    <source>
        <dbReference type="EMBL" id="MBB5837183.1"/>
    </source>
</evidence>
<protein>
    <submittedName>
        <fullName evidence="1">Ribosome-associated toxin RatA of RatAB toxin-antitoxin module</fullName>
    </submittedName>
</protein>
<reference evidence="1 2" key="1">
    <citation type="submission" date="2020-08" db="EMBL/GenBank/DDBJ databases">
        <title>Sequencing the genomes of 1000 actinobacteria strains.</title>
        <authorList>
            <person name="Klenk H.-P."/>
        </authorList>
    </citation>
    <scope>NUCLEOTIDE SEQUENCE [LARGE SCALE GENOMIC DNA]</scope>
    <source>
        <strain evidence="1 2">DSM 28967</strain>
    </source>
</reference>
<dbReference type="Proteomes" id="UP000549971">
    <property type="component" value="Unassembled WGS sequence"/>
</dbReference>
<dbReference type="InterPro" id="IPR019587">
    <property type="entry name" value="Polyketide_cyclase/dehydratase"/>
</dbReference>
<keyword evidence="2" id="KW-1185">Reference proteome</keyword>
<gene>
    <name evidence="1" type="ORF">HDA39_003917</name>
</gene>
<dbReference type="AlphaFoldDB" id="A0A7W9MVN9"/>
<dbReference type="InterPro" id="IPR023393">
    <property type="entry name" value="START-like_dom_sf"/>
</dbReference>
<dbReference type="Gene3D" id="3.30.530.20">
    <property type="match status" value="1"/>
</dbReference>
<name>A0A7W9MVN9_9ACTN</name>
<dbReference type="Pfam" id="PF10604">
    <property type="entry name" value="Polyketide_cyc2"/>
    <property type="match status" value="1"/>
</dbReference>
<dbReference type="RefSeq" id="WP_184796964.1">
    <property type="nucleotide sequence ID" value="NZ_JACHMY010000001.1"/>
</dbReference>
<organism evidence="1 2">
    <name type="scientific">Kribbella italica</name>
    <dbReference type="NCBI Taxonomy" id="1540520"/>
    <lineage>
        <taxon>Bacteria</taxon>
        <taxon>Bacillati</taxon>
        <taxon>Actinomycetota</taxon>
        <taxon>Actinomycetes</taxon>
        <taxon>Propionibacteriales</taxon>
        <taxon>Kribbellaceae</taxon>
        <taxon>Kribbella</taxon>
    </lineage>
</organism>
<accession>A0A7W9MVN9</accession>